<evidence type="ECO:0000256" key="1">
    <source>
        <dbReference type="SAM" id="MobiDB-lite"/>
    </source>
</evidence>
<keyword evidence="2" id="KW-0472">Membrane</keyword>
<keyword evidence="2" id="KW-1133">Transmembrane helix</keyword>
<evidence type="ECO:0008006" key="6">
    <source>
        <dbReference type="Google" id="ProtNLM"/>
    </source>
</evidence>
<evidence type="ECO:0000313" key="5">
    <source>
        <dbReference type="Proteomes" id="UP001152797"/>
    </source>
</evidence>
<reference evidence="4" key="2">
    <citation type="submission" date="2024-04" db="EMBL/GenBank/DDBJ databases">
        <authorList>
            <person name="Chen Y."/>
            <person name="Shah S."/>
            <person name="Dougan E. K."/>
            <person name="Thang M."/>
            <person name="Chan C."/>
        </authorList>
    </citation>
    <scope>NUCLEOTIDE SEQUENCE [LARGE SCALE GENOMIC DNA]</scope>
</reference>
<name>A0A9P1BPT3_9DINO</name>
<evidence type="ECO:0000256" key="2">
    <source>
        <dbReference type="SAM" id="Phobius"/>
    </source>
</evidence>
<evidence type="ECO:0000313" key="3">
    <source>
        <dbReference type="EMBL" id="CAI3976555.1"/>
    </source>
</evidence>
<dbReference type="EMBL" id="CAMXCT030000278">
    <property type="protein sequence ID" value="CAL4763867.1"/>
    <property type="molecule type" value="Genomic_DNA"/>
</dbReference>
<sequence length="813" mass="88425">MEDIFAALGQELEHEDCSLLGGRDCDAGTAFLQTKSAYRWTSLGAETETAPMAPSFFQMGEEVTSQVGVVHGASTASATSATVGEVHMDRTRQMRQWQEDAVEIYTDTHATSATAKTAATVVAATISESRGALAKMQIFLTASGLWLAVLFFLVVLVATWLGRWWAAPAKAETEAEAAEETDDTAKPSVQFIPRPSCESAEQRGAQSNELRRYVQEAHGISSEEDLASLLPEASGYDCALSRPASSGQAVRLAVRIEGPLPGGPPPLGLLRAPLSQRSCVFFSAAVEEIPGKGESSQSPLQKKVVDSVDFQVSLVGAPSIRIDVTGSDLTVLDALEDNWTPSQSLNSLPRPWREFLEVSQSTTGKFRFREDVLLVGSEVVLCGELLRDSRGRFFLQPSKAPKAGCESWRTSWECESSKLGPSVLASNDTTLAEEPKIDSSFLVSSFETADFPIPTSDPYPREDNWPVLTRENPIQGMSASKSLEMFVRISASQHAGADNTDSLQVFVDPQAAVVGVPILQEGFWECPVNLRGHEELSLLFKQQCQTLANKASAQLHEIQEKHPGISVSVGSIGHPETCNWPCRFMKRAAGCVHGAACARCHLCAWSKTSLKMQAAWKKAHSAEADGSKAIVSVGSIGHPQQCAWACRFMKRSAGCHNKAACPRCHLCTWSKATLKMEAAAKRLQPMAMQIACIPDARALQCADESLKSNRTFLLKALANCPQALDFVDISVRFDPELVKIALGQEYRPVSPKERPSSPKPAAPPKPRSRRSRRALLLDERRRRLSRSPDTKSARDPLKPGVENSLEPTSIPEQ</sequence>
<dbReference type="EMBL" id="CAMXCT020000278">
    <property type="protein sequence ID" value="CAL1129930.1"/>
    <property type="molecule type" value="Genomic_DNA"/>
</dbReference>
<keyword evidence="2" id="KW-0812">Transmembrane</keyword>
<protein>
    <recommendedName>
        <fullName evidence="6">C3H1-type domain-containing protein</fullName>
    </recommendedName>
</protein>
<dbReference type="OrthoDB" id="429631at2759"/>
<dbReference type="AlphaFoldDB" id="A0A9P1BPT3"/>
<evidence type="ECO:0000313" key="4">
    <source>
        <dbReference type="EMBL" id="CAL1129930.1"/>
    </source>
</evidence>
<dbReference type="Proteomes" id="UP001152797">
    <property type="component" value="Unassembled WGS sequence"/>
</dbReference>
<feature type="region of interest" description="Disordered" evidence="1">
    <location>
        <begin position="747"/>
        <end position="813"/>
    </location>
</feature>
<comment type="caution">
    <text evidence="3">The sequence shown here is derived from an EMBL/GenBank/DDBJ whole genome shotgun (WGS) entry which is preliminary data.</text>
</comment>
<organism evidence="3">
    <name type="scientific">Cladocopium goreaui</name>
    <dbReference type="NCBI Taxonomy" id="2562237"/>
    <lineage>
        <taxon>Eukaryota</taxon>
        <taxon>Sar</taxon>
        <taxon>Alveolata</taxon>
        <taxon>Dinophyceae</taxon>
        <taxon>Suessiales</taxon>
        <taxon>Symbiodiniaceae</taxon>
        <taxon>Cladocopium</taxon>
    </lineage>
</organism>
<accession>A0A9P1BPT3</accession>
<feature type="region of interest" description="Disordered" evidence="1">
    <location>
        <begin position="175"/>
        <end position="205"/>
    </location>
</feature>
<keyword evidence="5" id="KW-1185">Reference proteome</keyword>
<feature type="transmembrane region" description="Helical" evidence="2">
    <location>
        <begin position="138"/>
        <end position="161"/>
    </location>
</feature>
<dbReference type="EMBL" id="CAMXCT010000278">
    <property type="protein sequence ID" value="CAI3976555.1"/>
    <property type="molecule type" value="Genomic_DNA"/>
</dbReference>
<feature type="compositionally biased region" description="Basic and acidic residues" evidence="1">
    <location>
        <begin position="775"/>
        <end position="797"/>
    </location>
</feature>
<gene>
    <name evidence="3" type="ORF">C1SCF055_LOCUS4764</name>
</gene>
<proteinExistence type="predicted"/>
<reference evidence="3" key="1">
    <citation type="submission" date="2022-10" db="EMBL/GenBank/DDBJ databases">
        <authorList>
            <person name="Chen Y."/>
            <person name="Dougan E. K."/>
            <person name="Chan C."/>
            <person name="Rhodes N."/>
            <person name="Thang M."/>
        </authorList>
    </citation>
    <scope>NUCLEOTIDE SEQUENCE</scope>
</reference>